<sequence>PTEEQTQAYAERTKAFLGLTGFDSMVARLPHGGVSSHTFHPDCLVVPTLGACFTVVELEDLTIGIAVPKEHKAWINVFPFDFVAVSSKEVFFVSKSFTWLNSEMPATGISLGAMCESELLAKLCNQKVVQFYAAANVADIQEVTLIRPGAPVPVFHTLDSTPLFKTRSTYEARERAENVTESDHIRSHFMG</sequence>
<evidence type="ECO:0000313" key="2">
    <source>
        <dbReference type="Proteomes" id="UP000199119"/>
    </source>
</evidence>
<evidence type="ECO:0000313" key="1">
    <source>
        <dbReference type="EMBL" id="SFF34790.1"/>
    </source>
</evidence>
<reference evidence="2" key="1">
    <citation type="submission" date="2016-10" db="EMBL/GenBank/DDBJ databases">
        <authorList>
            <person name="Varghese N."/>
            <person name="Submissions S."/>
        </authorList>
    </citation>
    <scope>NUCLEOTIDE SEQUENCE [LARGE SCALE GENOMIC DNA]</scope>
    <source>
        <strain evidence="2">DSM 27981</strain>
    </source>
</reference>
<proteinExistence type="predicted"/>
<dbReference type="EMBL" id="FONX01000047">
    <property type="protein sequence ID" value="SFF34790.1"/>
    <property type="molecule type" value="Genomic_DNA"/>
</dbReference>
<dbReference type="Proteomes" id="UP000199119">
    <property type="component" value="Unassembled WGS sequence"/>
</dbReference>
<accession>A0A1I2HZJ8</accession>
<name>A0A1I2HZJ8_9BURK</name>
<dbReference type="AlphaFoldDB" id="A0A1I2HZJ8"/>
<keyword evidence="2" id="KW-1185">Reference proteome</keyword>
<protein>
    <submittedName>
        <fullName evidence="1">Uncharacterized protein</fullName>
    </submittedName>
</protein>
<feature type="non-terminal residue" evidence="1">
    <location>
        <position position="1"/>
    </location>
</feature>
<dbReference type="RefSeq" id="WP_175518607.1">
    <property type="nucleotide sequence ID" value="NZ_FONX01000047.1"/>
</dbReference>
<gene>
    <name evidence="1" type="ORF">SAMN04489711_1471</name>
</gene>
<organism evidence="1 2">
    <name type="scientific">Paracidovorax wautersii</name>
    <dbReference type="NCBI Taxonomy" id="1177982"/>
    <lineage>
        <taxon>Bacteria</taxon>
        <taxon>Pseudomonadati</taxon>
        <taxon>Pseudomonadota</taxon>
        <taxon>Betaproteobacteria</taxon>
        <taxon>Burkholderiales</taxon>
        <taxon>Comamonadaceae</taxon>
        <taxon>Paracidovorax</taxon>
    </lineage>
</organism>